<feature type="domain" description="Flavodoxin-like" evidence="1">
    <location>
        <begin position="15"/>
        <end position="169"/>
    </location>
</feature>
<evidence type="ECO:0000313" key="3">
    <source>
        <dbReference type="Proteomes" id="UP001598251"/>
    </source>
</evidence>
<organism evidence="2 3">
    <name type="scientific">Streptomyces sindenensis</name>
    <dbReference type="NCBI Taxonomy" id="67363"/>
    <lineage>
        <taxon>Bacteria</taxon>
        <taxon>Bacillati</taxon>
        <taxon>Actinomycetota</taxon>
        <taxon>Actinomycetes</taxon>
        <taxon>Kitasatosporales</taxon>
        <taxon>Streptomycetaceae</taxon>
        <taxon>Streptomyces</taxon>
    </lineage>
</organism>
<reference evidence="2 3" key="1">
    <citation type="submission" date="2024-09" db="EMBL/GenBank/DDBJ databases">
        <title>The Natural Products Discovery Center: Release of the First 8490 Sequenced Strains for Exploring Actinobacteria Biosynthetic Diversity.</title>
        <authorList>
            <person name="Kalkreuter E."/>
            <person name="Kautsar S.A."/>
            <person name="Yang D."/>
            <person name="Bader C.D."/>
            <person name="Teijaro C.N."/>
            <person name="Fluegel L."/>
            <person name="Davis C.M."/>
            <person name="Simpson J.R."/>
            <person name="Lauterbach L."/>
            <person name="Steele A.D."/>
            <person name="Gui C."/>
            <person name="Meng S."/>
            <person name="Li G."/>
            <person name="Viehrig K."/>
            <person name="Ye F."/>
            <person name="Su P."/>
            <person name="Kiefer A.F."/>
            <person name="Nichols A."/>
            <person name="Cepeda A.J."/>
            <person name="Yan W."/>
            <person name="Fan B."/>
            <person name="Jiang Y."/>
            <person name="Adhikari A."/>
            <person name="Zheng C.-J."/>
            <person name="Schuster L."/>
            <person name="Cowan T.M."/>
            <person name="Smanski M.J."/>
            <person name="Chevrette M.G."/>
            <person name="De Carvalho L.P.S."/>
            <person name="Shen B."/>
        </authorList>
    </citation>
    <scope>NUCLEOTIDE SEQUENCE [LARGE SCALE GENOMIC DNA]</scope>
    <source>
        <strain evidence="2 3">NPDC058546</strain>
    </source>
</reference>
<dbReference type="InterPro" id="IPR052200">
    <property type="entry name" value="Protoporphyrinogen_IX_DH"/>
</dbReference>
<name>A0ABW6ETP3_9ACTN</name>
<protein>
    <submittedName>
        <fullName evidence="2">Flavodoxin domain-containing protein</fullName>
    </submittedName>
</protein>
<evidence type="ECO:0000313" key="2">
    <source>
        <dbReference type="EMBL" id="MFD4217744.1"/>
    </source>
</evidence>
<dbReference type="InterPro" id="IPR029039">
    <property type="entry name" value="Flavoprotein-like_sf"/>
</dbReference>
<dbReference type="EMBL" id="JBHXOF010000038">
    <property type="protein sequence ID" value="MFD4217744.1"/>
    <property type="molecule type" value="Genomic_DNA"/>
</dbReference>
<dbReference type="SUPFAM" id="SSF52218">
    <property type="entry name" value="Flavoproteins"/>
    <property type="match status" value="1"/>
</dbReference>
<comment type="caution">
    <text evidence="2">The sequence shown here is derived from an EMBL/GenBank/DDBJ whole genome shotgun (WGS) entry which is preliminary data.</text>
</comment>
<keyword evidence="3" id="KW-1185">Reference proteome</keyword>
<gene>
    <name evidence="2" type="ORF">ACFWSS_33245</name>
</gene>
<proteinExistence type="predicted"/>
<dbReference type="Proteomes" id="UP001598251">
    <property type="component" value="Unassembled WGS sequence"/>
</dbReference>
<dbReference type="InterPro" id="IPR008254">
    <property type="entry name" value="Flavodoxin/NO_synth"/>
</dbReference>
<dbReference type="PROSITE" id="PS50902">
    <property type="entry name" value="FLAVODOXIN_LIKE"/>
    <property type="match status" value="1"/>
</dbReference>
<dbReference type="Pfam" id="PF12724">
    <property type="entry name" value="Flavodoxin_5"/>
    <property type="match status" value="1"/>
</dbReference>
<dbReference type="PANTHER" id="PTHR38030">
    <property type="entry name" value="PROTOPORPHYRINOGEN IX DEHYDROGENASE [MENAQUINONE]"/>
    <property type="match status" value="1"/>
</dbReference>
<dbReference type="Gene3D" id="3.40.50.360">
    <property type="match status" value="1"/>
</dbReference>
<dbReference type="PANTHER" id="PTHR38030:SF2">
    <property type="entry name" value="PROTOPORPHYRINOGEN IX DEHYDROGENASE [QUINONE]"/>
    <property type="match status" value="1"/>
</dbReference>
<sequence length="176" mass="19541">MSTRQKVNDMPDTRVLIAYGSKHGATQGIAEELEEELRSDGFDVVAMPAERVDDVNGYDAVILGGAVYAGRWHVEARRCARRHAGQLRQRPVWLFSSGPVDDSAERRDIAPVRGVTRWMQRLGAREHITFGGALTAETPGRIAHSLVRHGKGGDFRNPERIRQWAHHIAAQLPSSS</sequence>
<dbReference type="RefSeq" id="WP_382831409.1">
    <property type="nucleotide sequence ID" value="NZ_JBHXLY010000052.1"/>
</dbReference>
<dbReference type="InterPro" id="IPR026816">
    <property type="entry name" value="Flavodoxin_dom"/>
</dbReference>
<evidence type="ECO:0000259" key="1">
    <source>
        <dbReference type="PROSITE" id="PS50902"/>
    </source>
</evidence>
<accession>A0ABW6ETP3</accession>